<evidence type="ECO:0000256" key="3">
    <source>
        <dbReference type="ARBA" id="ARBA00023774"/>
    </source>
</evidence>
<comment type="caution">
    <text evidence="6">The sequence shown here is derived from an EMBL/GenBank/DDBJ whole genome shotgun (WGS) entry which is preliminary data.</text>
</comment>
<dbReference type="PROSITE" id="PS50222">
    <property type="entry name" value="EF_HAND_2"/>
    <property type="match status" value="4"/>
</dbReference>
<comment type="function">
    <text evidence="4">Acts as a calcium sensor. CBL proteins interact with CIPK serine-threonine protein kinases. Binding of a CBL protein to the regulatory NAF domain of a CIPK protein lead to the activation of the kinase in a calcium-dependent manner.</text>
</comment>
<dbReference type="PROSITE" id="PS00018">
    <property type="entry name" value="EF_HAND_1"/>
    <property type="match status" value="1"/>
</dbReference>
<proteinExistence type="inferred from homology"/>
<comment type="subcellular location">
    <subcellularLocation>
        <location evidence="4">Membrane</location>
    </subcellularLocation>
</comment>
<dbReference type="Gene3D" id="1.10.238.10">
    <property type="entry name" value="EF-hand"/>
    <property type="match status" value="2"/>
</dbReference>
<dbReference type="GO" id="GO:0005509">
    <property type="term" value="F:calcium ion binding"/>
    <property type="evidence" value="ECO:0007669"/>
    <property type="project" value="UniProtKB-UniRule"/>
</dbReference>
<sequence>MRSITNCFCLSKAKYPPGFEEHTVLASETTFNVNEVEALYVLFEQLSSSIVDDGRIHKEEFLLALFNCSSKKNILAERLFELFDLKRNGVIEFGEFVRSLNIFHPDAPEADKIAFTVKEVKTLNELYRKLGSTLVDDGFLNREEFKLGLFRNSKEKSLFADRMFDMFDSKHDGVIDFGEFVRSMSIFHPDTPQVEKAIFAFKLYDIWQTGFIEKEEVKEMIVEFLNESNLILPDDIIEAIIDKTFEEADSDKDGKIDIEEWKDLAARRPTLLRNMTIPYLKDMTTFPSFTMRSEREDEITI</sequence>
<protein>
    <recommendedName>
        <fullName evidence="4">Calcineurin B-like protein</fullName>
    </recommendedName>
</protein>
<dbReference type="EMBL" id="JACGWO010000002">
    <property type="protein sequence ID" value="KAK4435491.1"/>
    <property type="molecule type" value="Genomic_DNA"/>
</dbReference>
<feature type="domain" description="EF-hand" evidence="5">
    <location>
        <begin position="192"/>
        <end position="227"/>
    </location>
</feature>
<evidence type="ECO:0000256" key="2">
    <source>
        <dbReference type="ARBA" id="ARBA00022837"/>
    </source>
</evidence>
<dbReference type="InterPro" id="IPR045198">
    <property type="entry name" value="CNBL1-10"/>
</dbReference>
<name>A0AAE1YSN8_9LAMI</name>
<dbReference type="SMART" id="SM00054">
    <property type="entry name" value="EFh"/>
    <property type="match status" value="4"/>
</dbReference>
<evidence type="ECO:0000313" key="7">
    <source>
        <dbReference type="Proteomes" id="UP001293254"/>
    </source>
</evidence>
<dbReference type="PRINTS" id="PR00450">
    <property type="entry name" value="RECOVERIN"/>
</dbReference>
<reference evidence="6" key="2">
    <citation type="journal article" date="2024" name="Plant">
        <title>Genomic evolution and insights into agronomic trait innovations of Sesamum species.</title>
        <authorList>
            <person name="Miao H."/>
            <person name="Wang L."/>
            <person name="Qu L."/>
            <person name="Liu H."/>
            <person name="Sun Y."/>
            <person name="Le M."/>
            <person name="Wang Q."/>
            <person name="Wei S."/>
            <person name="Zheng Y."/>
            <person name="Lin W."/>
            <person name="Duan Y."/>
            <person name="Cao H."/>
            <person name="Xiong S."/>
            <person name="Wang X."/>
            <person name="Wei L."/>
            <person name="Li C."/>
            <person name="Ma Q."/>
            <person name="Ju M."/>
            <person name="Zhao R."/>
            <person name="Li G."/>
            <person name="Mu C."/>
            <person name="Tian Q."/>
            <person name="Mei H."/>
            <person name="Zhang T."/>
            <person name="Gao T."/>
            <person name="Zhang H."/>
        </authorList>
    </citation>
    <scope>NUCLEOTIDE SEQUENCE</scope>
    <source>
        <strain evidence="6">3651</strain>
    </source>
</reference>
<evidence type="ECO:0000256" key="1">
    <source>
        <dbReference type="ARBA" id="ARBA00022737"/>
    </source>
</evidence>
<dbReference type="FunFam" id="1.10.238.10:FF:000073">
    <property type="entry name" value="calcineurin B-like protein 3"/>
    <property type="match status" value="1"/>
</dbReference>
<dbReference type="GO" id="GO:0019900">
    <property type="term" value="F:kinase binding"/>
    <property type="evidence" value="ECO:0007669"/>
    <property type="project" value="UniProtKB-UniRule"/>
</dbReference>
<keyword evidence="4" id="KW-0479">Metal-binding</keyword>
<dbReference type="PANTHER" id="PTHR23056">
    <property type="entry name" value="CALCINEURIN B"/>
    <property type="match status" value="1"/>
</dbReference>
<feature type="domain" description="EF-hand" evidence="5">
    <location>
        <begin position="71"/>
        <end position="106"/>
    </location>
</feature>
<keyword evidence="2 4" id="KW-0106">Calcium</keyword>
<organism evidence="6 7">
    <name type="scientific">Sesamum alatum</name>
    <dbReference type="NCBI Taxonomy" id="300844"/>
    <lineage>
        <taxon>Eukaryota</taxon>
        <taxon>Viridiplantae</taxon>
        <taxon>Streptophyta</taxon>
        <taxon>Embryophyta</taxon>
        <taxon>Tracheophyta</taxon>
        <taxon>Spermatophyta</taxon>
        <taxon>Magnoliopsida</taxon>
        <taxon>eudicotyledons</taxon>
        <taxon>Gunneridae</taxon>
        <taxon>Pentapetalae</taxon>
        <taxon>asterids</taxon>
        <taxon>lamiids</taxon>
        <taxon>Lamiales</taxon>
        <taxon>Pedaliaceae</taxon>
        <taxon>Sesamum</taxon>
    </lineage>
</organism>
<gene>
    <name evidence="6" type="ORF">Salat_0712500</name>
</gene>
<evidence type="ECO:0000313" key="6">
    <source>
        <dbReference type="EMBL" id="KAK4435491.1"/>
    </source>
</evidence>
<dbReference type="Proteomes" id="UP001293254">
    <property type="component" value="Unassembled WGS sequence"/>
</dbReference>
<keyword evidence="1 4" id="KW-0677">Repeat</keyword>
<feature type="domain" description="EF-hand" evidence="5">
    <location>
        <begin position="155"/>
        <end position="190"/>
    </location>
</feature>
<accession>A0AAE1YSN8</accession>
<dbReference type="SUPFAM" id="SSF47473">
    <property type="entry name" value="EF-hand"/>
    <property type="match status" value="2"/>
</dbReference>
<dbReference type="GO" id="GO:0016020">
    <property type="term" value="C:membrane"/>
    <property type="evidence" value="ECO:0007669"/>
    <property type="project" value="UniProtKB-SubCell"/>
</dbReference>
<dbReference type="Pfam" id="PF13499">
    <property type="entry name" value="EF-hand_7"/>
    <property type="match status" value="1"/>
</dbReference>
<reference evidence="6" key="1">
    <citation type="submission" date="2020-06" db="EMBL/GenBank/DDBJ databases">
        <authorList>
            <person name="Li T."/>
            <person name="Hu X."/>
            <person name="Zhang T."/>
            <person name="Song X."/>
            <person name="Zhang H."/>
            <person name="Dai N."/>
            <person name="Sheng W."/>
            <person name="Hou X."/>
            <person name="Wei L."/>
        </authorList>
    </citation>
    <scope>NUCLEOTIDE SEQUENCE</scope>
    <source>
        <strain evidence="6">3651</strain>
        <tissue evidence="6">Leaf</tissue>
    </source>
</reference>
<dbReference type="InterPro" id="IPR018247">
    <property type="entry name" value="EF_Hand_1_Ca_BS"/>
</dbReference>
<dbReference type="GO" id="GO:0019722">
    <property type="term" value="P:calcium-mediated signaling"/>
    <property type="evidence" value="ECO:0007669"/>
    <property type="project" value="UniProtKB-UniRule"/>
</dbReference>
<keyword evidence="4" id="KW-0472">Membrane</keyword>
<evidence type="ECO:0000256" key="4">
    <source>
        <dbReference type="RuleBase" id="RU369080"/>
    </source>
</evidence>
<dbReference type="Pfam" id="PF13202">
    <property type="entry name" value="EF-hand_5"/>
    <property type="match status" value="2"/>
</dbReference>
<dbReference type="PANTHER" id="PTHR23056:SF108">
    <property type="entry name" value="CALCINEURIN B-LIKE PROTEIN 5"/>
    <property type="match status" value="1"/>
</dbReference>
<dbReference type="AlphaFoldDB" id="A0AAE1YSN8"/>
<comment type="subunit">
    <text evidence="4">Homodimer. Interacts with CIPK.</text>
</comment>
<dbReference type="InterPro" id="IPR002048">
    <property type="entry name" value="EF_hand_dom"/>
</dbReference>
<feature type="domain" description="EF-hand" evidence="5">
    <location>
        <begin position="236"/>
        <end position="271"/>
    </location>
</feature>
<comment type="similarity">
    <text evidence="3 4">Belongs to the calcineurin regulatory subunit family.</text>
</comment>
<keyword evidence="7" id="KW-1185">Reference proteome</keyword>
<dbReference type="InterPro" id="IPR011992">
    <property type="entry name" value="EF-hand-dom_pair"/>
</dbReference>
<evidence type="ECO:0000259" key="5">
    <source>
        <dbReference type="PROSITE" id="PS50222"/>
    </source>
</evidence>